<dbReference type="OrthoDB" id="74183at2759"/>
<proteinExistence type="predicted"/>
<protein>
    <submittedName>
        <fullName evidence="3">Arginine-tRNA-protein transferase</fullName>
    </submittedName>
</protein>
<name>A0A196SBX4_BLAHN</name>
<dbReference type="PANTHER" id="PTHR21367:SF1">
    <property type="entry name" value="ARGINYL-TRNA--PROTEIN TRANSFERASE 1"/>
    <property type="match status" value="1"/>
</dbReference>
<dbReference type="InterPro" id="IPR007472">
    <property type="entry name" value="N-end_Aminoacyl_Trfase_C"/>
</dbReference>
<evidence type="ECO:0000313" key="3">
    <source>
        <dbReference type="EMBL" id="OAO13821.1"/>
    </source>
</evidence>
<keyword evidence="4" id="KW-1185">Reference proteome</keyword>
<dbReference type="Pfam" id="PF04377">
    <property type="entry name" value="ATE_C"/>
    <property type="match status" value="1"/>
</dbReference>
<dbReference type="InterPro" id="IPR016181">
    <property type="entry name" value="Acyl_CoA_acyltransferase"/>
</dbReference>
<accession>A0A196SBX4</accession>
<reference evidence="3 4" key="1">
    <citation type="submission" date="2016-05" db="EMBL/GenBank/DDBJ databases">
        <title>Nuclear genome of Blastocystis sp. subtype 1 NandII.</title>
        <authorList>
            <person name="Gentekaki E."/>
            <person name="Curtis B."/>
            <person name="Stairs C."/>
            <person name="Eme L."/>
            <person name="Herman E."/>
            <person name="Klimes V."/>
            <person name="Arias M.C."/>
            <person name="Elias M."/>
            <person name="Hilliou F."/>
            <person name="Klute M."/>
            <person name="Malik S.-B."/>
            <person name="Pightling A."/>
            <person name="Rachubinski R."/>
            <person name="Salas D."/>
            <person name="Schlacht A."/>
            <person name="Suga H."/>
            <person name="Archibald J."/>
            <person name="Ball S.G."/>
            <person name="Clark G."/>
            <person name="Dacks J."/>
            <person name="Van Der Giezen M."/>
            <person name="Tsaousis A."/>
            <person name="Roger A."/>
        </authorList>
    </citation>
    <scope>NUCLEOTIDE SEQUENCE [LARGE SCALE GENOMIC DNA]</scope>
    <source>
        <strain evidence="4">ATCC 50177 / NandII</strain>
    </source>
</reference>
<dbReference type="GO" id="GO:0004057">
    <property type="term" value="F:arginyl-tRNA--protein transferase activity"/>
    <property type="evidence" value="ECO:0007669"/>
    <property type="project" value="InterPro"/>
</dbReference>
<feature type="domain" description="N-end rule aminoacyl transferase C-terminal" evidence="2">
    <location>
        <begin position="88"/>
        <end position="212"/>
    </location>
</feature>
<sequence length="402" mass="46144">MTRNNHLIHSSPILLSPQFARVDVEALQRDLSSFSSPLFSSISIENKHINFITNTAPSPRQHAPNATPILQKRTLRLELTKPSRRDTEAFDLYRRYEENTFHKSSTPKGFFSFLGDSTLHAVEDMGTFWLKWYIDEKLVAVSVLDILPHTVSSVYFFYDTDLKPLSLGILSAMKEIDLTREMGRSNYTMGLYIQECPKMRYKGAFKGTRLLCSYTHQFVPIEFAKDALEKKESRLYPDEEEAERIHEENAKKSMDHLAQLCYILYGEDEDLKLNWNTLSAFPDFHDQMKAICEFIPKDSNPMDPQENLKKLGVEQATMVGGVRTKPANVPPQQKEPAQEMRSLLNSNERAGDKIIMTTDAHQLETVSKSDLREIAQHSQNKPSPKLQPMPSNNQNIRVFQPM</sequence>
<feature type="compositionally biased region" description="Polar residues" evidence="1">
    <location>
        <begin position="389"/>
        <end position="402"/>
    </location>
</feature>
<keyword evidence="3" id="KW-0808">Transferase</keyword>
<organism evidence="3 4">
    <name type="scientific">Blastocystis sp. subtype 1 (strain ATCC 50177 / NandII)</name>
    <dbReference type="NCBI Taxonomy" id="478820"/>
    <lineage>
        <taxon>Eukaryota</taxon>
        <taxon>Sar</taxon>
        <taxon>Stramenopiles</taxon>
        <taxon>Bigyra</taxon>
        <taxon>Opalozoa</taxon>
        <taxon>Opalinata</taxon>
        <taxon>Blastocystidae</taxon>
        <taxon>Blastocystis</taxon>
    </lineage>
</organism>
<dbReference type="Proteomes" id="UP000078348">
    <property type="component" value="Unassembled WGS sequence"/>
</dbReference>
<dbReference type="STRING" id="478820.A0A196SBX4"/>
<evidence type="ECO:0000313" key="4">
    <source>
        <dbReference type="Proteomes" id="UP000078348"/>
    </source>
</evidence>
<gene>
    <name evidence="3" type="ORF">AV274_4496</name>
</gene>
<dbReference type="GO" id="GO:0005737">
    <property type="term" value="C:cytoplasm"/>
    <property type="evidence" value="ECO:0007669"/>
    <property type="project" value="TreeGrafter"/>
</dbReference>
<evidence type="ECO:0000259" key="2">
    <source>
        <dbReference type="Pfam" id="PF04377"/>
    </source>
</evidence>
<dbReference type="InterPro" id="IPR030700">
    <property type="entry name" value="N-end_Aminoacyl_Trfase"/>
</dbReference>
<comment type="caution">
    <text evidence="3">The sequence shown here is derived from an EMBL/GenBank/DDBJ whole genome shotgun (WGS) entry which is preliminary data.</text>
</comment>
<evidence type="ECO:0000256" key="1">
    <source>
        <dbReference type="SAM" id="MobiDB-lite"/>
    </source>
</evidence>
<dbReference type="EMBL" id="LXWW01000320">
    <property type="protein sequence ID" value="OAO13821.1"/>
    <property type="molecule type" value="Genomic_DNA"/>
</dbReference>
<dbReference type="SUPFAM" id="SSF55729">
    <property type="entry name" value="Acyl-CoA N-acyltransferases (Nat)"/>
    <property type="match status" value="1"/>
</dbReference>
<dbReference type="PANTHER" id="PTHR21367">
    <property type="entry name" value="ARGININE-TRNA-PROTEIN TRANSFERASE 1"/>
    <property type="match status" value="1"/>
</dbReference>
<dbReference type="AlphaFoldDB" id="A0A196SBX4"/>
<feature type="region of interest" description="Disordered" evidence="1">
    <location>
        <begin position="367"/>
        <end position="402"/>
    </location>
</feature>